<evidence type="ECO:0000256" key="13">
    <source>
        <dbReference type="SAM" id="Phobius"/>
    </source>
</evidence>
<dbReference type="CDD" id="cd13138">
    <property type="entry name" value="MATE_yoeA_like"/>
    <property type="match status" value="1"/>
</dbReference>
<dbReference type="InterPro" id="IPR048279">
    <property type="entry name" value="MdtK-like"/>
</dbReference>
<dbReference type="OrthoDB" id="9776324at2"/>
<evidence type="ECO:0000256" key="7">
    <source>
        <dbReference type="ARBA" id="ARBA00022475"/>
    </source>
</evidence>
<dbReference type="InterPro" id="IPR050222">
    <property type="entry name" value="MATE_MdtK"/>
</dbReference>
<proteinExistence type="inferred from homology"/>
<evidence type="ECO:0000256" key="9">
    <source>
        <dbReference type="ARBA" id="ARBA00022989"/>
    </source>
</evidence>
<dbReference type="GO" id="GO:0005886">
    <property type="term" value="C:plasma membrane"/>
    <property type="evidence" value="ECO:0007669"/>
    <property type="project" value="UniProtKB-SubCell"/>
</dbReference>
<keyword evidence="9 13" id="KW-1133">Transmembrane helix</keyword>
<dbReference type="Pfam" id="PF01554">
    <property type="entry name" value="MatE"/>
    <property type="match status" value="2"/>
</dbReference>
<dbReference type="EMBL" id="QRVK01000045">
    <property type="protein sequence ID" value="RGS37303.1"/>
    <property type="molecule type" value="Genomic_DNA"/>
</dbReference>
<evidence type="ECO:0000313" key="14">
    <source>
        <dbReference type="EMBL" id="RGS37303.1"/>
    </source>
</evidence>
<keyword evidence="8 13" id="KW-0812">Transmembrane</keyword>
<protein>
    <recommendedName>
        <fullName evidence="4">Probable multidrug resistance protein NorM</fullName>
    </recommendedName>
    <alternativeName>
        <fullName evidence="12">Multidrug-efflux transporter</fullName>
    </alternativeName>
</protein>
<keyword evidence="10" id="KW-0406">Ion transport</keyword>
<evidence type="ECO:0000256" key="12">
    <source>
        <dbReference type="ARBA" id="ARBA00031636"/>
    </source>
</evidence>
<evidence type="ECO:0000256" key="6">
    <source>
        <dbReference type="ARBA" id="ARBA00022449"/>
    </source>
</evidence>
<evidence type="ECO:0000256" key="2">
    <source>
        <dbReference type="ARBA" id="ARBA00004651"/>
    </source>
</evidence>
<evidence type="ECO:0000256" key="1">
    <source>
        <dbReference type="ARBA" id="ARBA00003408"/>
    </source>
</evidence>
<evidence type="ECO:0000256" key="11">
    <source>
        <dbReference type="ARBA" id="ARBA00023136"/>
    </source>
</evidence>
<dbReference type="GO" id="GO:0006811">
    <property type="term" value="P:monoatomic ion transport"/>
    <property type="evidence" value="ECO:0007669"/>
    <property type="project" value="UniProtKB-KW"/>
</dbReference>
<feature type="transmembrane region" description="Helical" evidence="13">
    <location>
        <begin position="191"/>
        <end position="213"/>
    </location>
</feature>
<dbReference type="NCBIfam" id="TIGR00797">
    <property type="entry name" value="matE"/>
    <property type="match status" value="1"/>
</dbReference>
<evidence type="ECO:0000256" key="8">
    <source>
        <dbReference type="ARBA" id="ARBA00022692"/>
    </source>
</evidence>
<organism evidence="14 15">
    <name type="scientific">Coprococcus eutactus</name>
    <dbReference type="NCBI Taxonomy" id="33043"/>
    <lineage>
        <taxon>Bacteria</taxon>
        <taxon>Bacillati</taxon>
        <taxon>Bacillota</taxon>
        <taxon>Clostridia</taxon>
        <taxon>Lachnospirales</taxon>
        <taxon>Lachnospiraceae</taxon>
        <taxon>Coprococcus</taxon>
    </lineage>
</organism>
<feature type="transmembrane region" description="Helical" evidence="13">
    <location>
        <begin position="234"/>
        <end position="257"/>
    </location>
</feature>
<dbReference type="InterPro" id="IPR002528">
    <property type="entry name" value="MATE_fam"/>
</dbReference>
<comment type="caution">
    <text evidence="14">The sequence shown here is derived from an EMBL/GenBank/DDBJ whole genome shotgun (WGS) entry which is preliminary data.</text>
</comment>
<feature type="transmembrane region" description="Helical" evidence="13">
    <location>
        <begin position="91"/>
        <end position="113"/>
    </location>
</feature>
<comment type="similarity">
    <text evidence="3">Belongs to the multi antimicrobial extrusion (MATE) (TC 2.A.66.1) family.</text>
</comment>
<keyword evidence="5" id="KW-0813">Transport</keyword>
<gene>
    <name evidence="14" type="ORF">DWX94_12400</name>
</gene>
<comment type="subcellular location">
    <subcellularLocation>
        <location evidence="2">Cell membrane</location>
        <topology evidence="2">Multi-pass membrane protein</topology>
    </subcellularLocation>
</comment>
<evidence type="ECO:0000313" key="15">
    <source>
        <dbReference type="Proteomes" id="UP000283295"/>
    </source>
</evidence>
<reference evidence="14 15" key="1">
    <citation type="submission" date="2018-08" db="EMBL/GenBank/DDBJ databases">
        <title>A genome reference for cultivated species of the human gut microbiota.</title>
        <authorList>
            <person name="Zou Y."/>
            <person name="Xue W."/>
            <person name="Luo G."/>
        </authorList>
    </citation>
    <scope>NUCLEOTIDE SEQUENCE [LARGE SCALE GENOMIC DNA]</scope>
    <source>
        <strain evidence="14 15">AF22-21</strain>
    </source>
</reference>
<comment type="function">
    <text evidence="1">Multidrug efflux pump.</text>
</comment>
<dbReference type="PANTHER" id="PTHR43298">
    <property type="entry name" value="MULTIDRUG RESISTANCE PROTEIN NORM-RELATED"/>
    <property type="match status" value="1"/>
</dbReference>
<evidence type="ECO:0000256" key="10">
    <source>
        <dbReference type="ARBA" id="ARBA00023065"/>
    </source>
</evidence>
<feature type="transmembrane region" description="Helical" evidence="13">
    <location>
        <begin position="353"/>
        <end position="373"/>
    </location>
</feature>
<keyword evidence="11 13" id="KW-0472">Membrane</keyword>
<dbReference type="GO" id="GO:0042910">
    <property type="term" value="F:xenobiotic transmembrane transporter activity"/>
    <property type="evidence" value="ECO:0007669"/>
    <property type="project" value="InterPro"/>
</dbReference>
<dbReference type="GO" id="GO:0015297">
    <property type="term" value="F:antiporter activity"/>
    <property type="evidence" value="ECO:0007669"/>
    <property type="project" value="UniProtKB-KW"/>
</dbReference>
<sequence>MKDLTVGNPMKVIWLFAVPMILGQIAQQLYSFTDSAIVGNYVSSQALAAVGATSVISNMIIGFLNSGTMGLAIPIAKYYGAKDYHNMRRCIGASAIMTLLASIVLTVLSLIFIRPILVLLKTPDDILDMAASYVIIIIVGIIFCSLYNLCANILRAVGDSKTPLIFLGISVVLNIVLDLMFIRAFDMGVRGAAIATDISQALAGILALIYILVKAKHLIPEKGEYSVEKSDRSDLIQSALAMGFMSCIVNIGTVILQRAINGLGTDIVTAHTAARKIFDILMFMLYIVGNAVTTYVSQNMGAGRYDRVHQGVRAAIIINTIITTVMIIFGWLLSPALIKLVAGTSASAIIDPAVRYVRIGVTCFYVLGPLFVLRCAMQGMGRKIVPVMSSTIELVGKVLAVMILTPRLGYLGVTITEPIIWFCCTLMLSIMYLTTPVEKLVEKRRAAN</sequence>
<feature type="transmembrane region" description="Helical" evidence="13">
    <location>
        <begin position="164"/>
        <end position="185"/>
    </location>
</feature>
<keyword evidence="6" id="KW-0050">Antiport</keyword>
<keyword evidence="7" id="KW-1003">Cell membrane</keyword>
<feature type="transmembrane region" description="Helical" evidence="13">
    <location>
        <begin position="133"/>
        <end position="157"/>
    </location>
</feature>
<feature type="transmembrane region" description="Helical" evidence="13">
    <location>
        <begin position="394"/>
        <end position="413"/>
    </location>
</feature>
<name>A0A412IIP7_9FIRM</name>
<evidence type="ECO:0000256" key="5">
    <source>
        <dbReference type="ARBA" id="ARBA00022448"/>
    </source>
</evidence>
<dbReference type="PANTHER" id="PTHR43298:SF2">
    <property type="entry name" value="FMN_FAD EXPORTER YEEO-RELATED"/>
    <property type="match status" value="1"/>
</dbReference>
<evidence type="ECO:0000256" key="4">
    <source>
        <dbReference type="ARBA" id="ARBA00020268"/>
    </source>
</evidence>
<feature type="transmembrane region" description="Helical" evidence="13">
    <location>
        <begin position="419"/>
        <end position="435"/>
    </location>
</feature>
<feature type="transmembrane region" description="Helical" evidence="13">
    <location>
        <begin position="12"/>
        <end position="30"/>
    </location>
</feature>
<feature type="transmembrane region" description="Helical" evidence="13">
    <location>
        <begin position="277"/>
        <end position="296"/>
    </location>
</feature>
<feature type="transmembrane region" description="Helical" evidence="13">
    <location>
        <begin position="50"/>
        <end position="79"/>
    </location>
</feature>
<dbReference type="Proteomes" id="UP000283295">
    <property type="component" value="Unassembled WGS sequence"/>
</dbReference>
<feature type="transmembrane region" description="Helical" evidence="13">
    <location>
        <begin position="316"/>
        <end position="333"/>
    </location>
</feature>
<evidence type="ECO:0000256" key="3">
    <source>
        <dbReference type="ARBA" id="ARBA00010199"/>
    </source>
</evidence>
<dbReference type="PIRSF" id="PIRSF006603">
    <property type="entry name" value="DinF"/>
    <property type="match status" value="1"/>
</dbReference>
<accession>A0A412IIP7</accession>
<dbReference type="AlphaFoldDB" id="A0A412IIP7"/>